<accession>A0ACB9Q9S3</accession>
<comment type="caution">
    <text evidence="1">The sequence shown here is derived from an EMBL/GenBank/DDBJ whole genome shotgun (WGS) entry which is preliminary data.</text>
</comment>
<organism evidence="1 2">
    <name type="scientific">Bauhinia variegata</name>
    <name type="common">Purple orchid tree</name>
    <name type="synonym">Phanera variegata</name>
    <dbReference type="NCBI Taxonomy" id="167791"/>
    <lineage>
        <taxon>Eukaryota</taxon>
        <taxon>Viridiplantae</taxon>
        <taxon>Streptophyta</taxon>
        <taxon>Embryophyta</taxon>
        <taxon>Tracheophyta</taxon>
        <taxon>Spermatophyta</taxon>
        <taxon>Magnoliopsida</taxon>
        <taxon>eudicotyledons</taxon>
        <taxon>Gunneridae</taxon>
        <taxon>Pentapetalae</taxon>
        <taxon>rosids</taxon>
        <taxon>fabids</taxon>
        <taxon>Fabales</taxon>
        <taxon>Fabaceae</taxon>
        <taxon>Cercidoideae</taxon>
        <taxon>Cercideae</taxon>
        <taxon>Bauhiniinae</taxon>
        <taxon>Bauhinia</taxon>
    </lineage>
</organism>
<gene>
    <name evidence="1" type="ORF">L6164_001450</name>
</gene>
<dbReference type="Proteomes" id="UP000828941">
    <property type="component" value="Chromosome 1"/>
</dbReference>
<proteinExistence type="predicted"/>
<dbReference type="EMBL" id="CM039426">
    <property type="protein sequence ID" value="KAI4357507.1"/>
    <property type="molecule type" value="Genomic_DNA"/>
</dbReference>
<sequence>MVKPIQNGFASVPPFLKKCYEIVDDESTDSIISWSQSNNSFVIWDMTEFSVNLLPKFFKHNNFSSFIRQLNIYGFRKIDTDRWEFSNDGFIRGQKHLLKNIVRRKHPHAADQKTTMQQQQKCGENPQEVANLGLWKEVENLKVDKNALTQELVKLGQHQESSKNRLLLLGDKIEGMETSQQQMLSFLVMAMQSGILVKFLQSKEHNWRMAEAGNMLEQDDKQVPSDGMIVKYKSPIREKLRPIDTVPVVSNSPEAEADISAADGLKDIFINSDFLKALMDEKLCQVEHHSPFILPDDGSWEQLLLGSPVLDSNLENEEPTNSELMEVETSALEIANEKFPDFESLIAEMEKELEEHGDGVHSGEDPNGNEIQMHSI</sequence>
<evidence type="ECO:0000313" key="2">
    <source>
        <dbReference type="Proteomes" id="UP000828941"/>
    </source>
</evidence>
<reference evidence="1 2" key="1">
    <citation type="journal article" date="2022" name="DNA Res.">
        <title>Chromosomal-level genome assembly of the orchid tree Bauhinia variegata (Leguminosae; Cercidoideae) supports the allotetraploid origin hypothesis of Bauhinia.</title>
        <authorList>
            <person name="Zhong Y."/>
            <person name="Chen Y."/>
            <person name="Zheng D."/>
            <person name="Pang J."/>
            <person name="Liu Y."/>
            <person name="Luo S."/>
            <person name="Meng S."/>
            <person name="Qian L."/>
            <person name="Wei D."/>
            <person name="Dai S."/>
            <person name="Zhou R."/>
        </authorList>
    </citation>
    <scope>NUCLEOTIDE SEQUENCE [LARGE SCALE GENOMIC DNA]</scope>
    <source>
        <strain evidence="1">BV-YZ2020</strain>
    </source>
</reference>
<evidence type="ECO:0000313" key="1">
    <source>
        <dbReference type="EMBL" id="KAI4357507.1"/>
    </source>
</evidence>
<protein>
    <submittedName>
        <fullName evidence="1">Uncharacterized protein</fullName>
    </submittedName>
</protein>
<keyword evidence="2" id="KW-1185">Reference proteome</keyword>
<name>A0ACB9Q9S3_BAUVA</name>